<organism evidence="2 3">
    <name type="scientific">Rhodococcus qingshengii</name>
    <dbReference type="NCBI Taxonomy" id="334542"/>
    <lineage>
        <taxon>Bacteria</taxon>
        <taxon>Bacillati</taxon>
        <taxon>Actinomycetota</taxon>
        <taxon>Actinomycetes</taxon>
        <taxon>Mycobacteriales</taxon>
        <taxon>Nocardiaceae</taxon>
        <taxon>Rhodococcus</taxon>
        <taxon>Rhodococcus erythropolis group</taxon>
    </lineage>
</organism>
<dbReference type="InterPro" id="IPR002575">
    <property type="entry name" value="Aminoglycoside_PTrfase"/>
</dbReference>
<dbReference type="PANTHER" id="PTHR11012:SF30">
    <property type="entry name" value="PROTEIN KINASE-LIKE DOMAIN-CONTAINING"/>
    <property type="match status" value="1"/>
</dbReference>
<dbReference type="SMART" id="SM00587">
    <property type="entry name" value="CHK"/>
    <property type="match status" value="1"/>
</dbReference>
<proteinExistence type="predicted"/>
<dbReference type="InterPro" id="IPR011009">
    <property type="entry name" value="Kinase-like_dom_sf"/>
</dbReference>
<name>A0A2A5J8B5_RHOSG</name>
<reference evidence="2 3" key="1">
    <citation type="submission" date="2017-07" db="EMBL/GenBank/DDBJ databases">
        <title>Draft sequence of Rhodococcus enclensis 23b-28.</title>
        <authorList>
            <person name="Besaury L."/>
            <person name="Sancelme M."/>
            <person name="Amato P."/>
            <person name="Lallement A."/>
            <person name="Delort A.-M."/>
        </authorList>
    </citation>
    <scope>NUCLEOTIDE SEQUENCE [LARGE SCALE GENOMIC DNA]</scope>
    <source>
        <strain evidence="2 3">23b-28</strain>
    </source>
</reference>
<dbReference type="Proteomes" id="UP000230886">
    <property type="component" value="Unassembled WGS sequence"/>
</dbReference>
<accession>A0A2A5J8B5</accession>
<dbReference type="EMBL" id="NOVD01000013">
    <property type="protein sequence ID" value="PCK25824.1"/>
    <property type="molecule type" value="Genomic_DNA"/>
</dbReference>
<dbReference type="Pfam" id="PF01636">
    <property type="entry name" value="APH"/>
    <property type="match status" value="1"/>
</dbReference>
<gene>
    <name evidence="2" type="ORF">CHR55_18950</name>
</gene>
<sequence>MSMSTTAPTSKVELAKRAAQVAGHVAWEKASRFKAISRSDIPASSQSVTKEWLTAVLCDAHPGAQIVNFSIVNASAGTSTRWGIDVTYNSKGQAAGLPRRVFVKTTTSFPQRLILGAANVIGGEIGFYSSIRPNLEIETPQGYFAGIDEQSWRSVVVLEDIAVTRGAQFSSPTTQVTLENMKDLVGDMASFHGRYWNDPSLEQHPDWLKSPLAHLEQISRFIGMRRRSEIGFQRAAAVQPAALNGRYDDLWTGLERSLDLASRGPQTFLHGDTHVGNTYTTSSGRMGFTDWQVIVRGLWAYDLAYIVTTALTVDDRRTHEHELVRYYLERLAETGVAAPSFDEAWLAYRQQTFYPCFAWLLTIGRSAIQPKMQTDATSLALLERTFTAIVDLESFAAIGL</sequence>
<protein>
    <recommendedName>
        <fullName evidence="1">CHK kinase-like domain-containing protein</fullName>
    </recommendedName>
</protein>
<evidence type="ECO:0000313" key="2">
    <source>
        <dbReference type="EMBL" id="PCK25824.1"/>
    </source>
</evidence>
<evidence type="ECO:0000313" key="3">
    <source>
        <dbReference type="Proteomes" id="UP000230886"/>
    </source>
</evidence>
<evidence type="ECO:0000259" key="1">
    <source>
        <dbReference type="SMART" id="SM00587"/>
    </source>
</evidence>
<feature type="domain" description="CHK kinase-like" evidence="1">
    <location>
        <begin position="156"/>
        <end position="337"/>
    </location>
</feature>
<dbReference type="InterPro" id="IPR015897">
    <property type="entry name" value="CHK_kinase-like"/>
</dbReference>
<comment type="caution">
    <text evidence="2">The sequence shown here is derived from an EMBL/GenBank/DDBJ whole genome shotgun (WGS) entry which is preliminary data.</text>
</comment>
<dbReference type="PANTHER" id="PTHR11012">
    <property type="entry name" value="PROTEIN KINASE-LIKE DOMAIN-CONTAINING"/>
    <property type="match status" value="1"/>
</dbReference>
<dbReference type="SUPFAM" id="SSF56112">
    <property type="entry name" value="Protein kinase-like (PK-like)"/>
    <property type="match status" value="1"/>
</dbReference>
<dbReference type="AlphaFoldDB" id="A0A2A5J8B5"/>
<dbReference type="Gene3D" id="3.90.1200.10">
    <property type="match status" value="1"/>
</dbReference>